<evidence type="ECO:0000256" key="6">
    <source>
        <dbReference type="SAM" id="Coils"/>
    </source>
</evidence>
<dbReference type="AlphaFoldDB" id="A0A6G1ZJE8"/>
<dbReference type="Pfam" id="PF00589">
    <property type="entry name" value="Phage_integrase"/>
    <property type="match status" value="1"/>
</dbReference>
<dbReference type="GO" id="GO:0003677">
    <property type="term" value="F:DNA binding"/>
    <property type="evidence" value="ECO:0007669"/>
    <property type="project" value="UniProtKB-UniRule"/>
</dbReference>
<dbReference type="GO" id="GO:0015074">
    <property type="term" value="P:DNA integration"/>
    <property type="evidence" value="ECO:0007669"/>
    <property type="project" value="UniProtKB-KW"/>
</dbReference>
<dbReference type="InterPro" id="IPR010998">
    <property type="entry name" value="Integrase_recombinase_N"/>
</dbReference>
<dbReference type="InterPro" id="IPR044068">
    <property type="entry name" value="CB"/>
</dbReference>
<evidence type="ECO:0000256" key="4">
    <source>
        <dbReference type="ARBA" id="ARBA00023172"/>
    </source>
</evidence>
<dbReference type="RefSeq" id="WP_007656673.1">
    <property type="nucleotide sequence ID" value="NZ_CAJSYT010000003.1"/>
</dbReference>
<evidence type="ECO:0000259" key="7">
    <source>
        <dbReference type="PROSITE" id="PS51898"/>
    </source>
</evidence>
<dbReference type="CDD" id="cd01185">
    <property type="entry name" value="INTN1_C_like"/>
    <property type="match status" value="1"/>
</dbReference>
<dbReference type="InterPro" id="IPR025269">
    <property type="entry name" value="SAM-like_dom"/>
</dbReference>
<dbReference type="InterPro" id="IPR011010">
    <property type="entry name" value="DNA_brk_join_enz"/>
</dbReference>
<name>A0A6G1ZJE8_9BACT</name>
<dbReference type="PROSITE" id="PS51900">
    <property type="entry name" value="CB"/>
    <property type="match status" value="1"/>
</dbReference>
<gene>
    <name evidence="9" type="ORF">GKE01_21915</name>
</gene>
<evidence type="ECO:0000256" key="3">
    <source>
        <dbReference type="ARBA" id="ARBA00023125"/>
    </source>
</evidence>
<dbReference type="EMBL" id="WKLP01000041">
    <property type="protein sequence ID" value="MRY14093.1"/>
    <property type="molecule type" value="Genomic_DNA"/>
</dbReference>
<evidence type="ECO:0000313" key="9">
    <source>
        <dbReference type="EMBL" id="MRY14093.1"/>
    </source>
</evidence>
<dbReference type="InterPro" id="IPR050090">
    <property type="entry name" value="Tyrosine_recombinase_XerCD"/>
</dbReference>
<evidence type="ECO:0000256" key="5">
    <source>
        <dbReference type="PROSITE-ProRule" id="PRU01248"/>
    </source>
</evidence>
<dbReference type="Gene3D" id="1.10.443.10">
    <property type="entry name" value="Intergrase catalytic core"/>
    <property type="match status" value="1"/>
</dbReference>
<accession>A0A6G1ZJE8</accession>
<dbReference type="Pfam" id="PF13102">
    <property type="entry name" value="Phage_int_SAM_5"/>
    <property type="match status" value="1"/>
</dbReference>
<feature type="coiled-coil region" evidence="6">
    <location>
        <begin position="64"/>
        <end position="91"/>
    </location>
</feature>
<evidence type="ECO:0000256" key="2">
    <source>
        <dbReference type="ARBA" id="ARBA00022908"/>
    </source>
</evidence>
<proteinExistence type="inferred from homology"/>
<comment type="similarity">
    <text evidence="1">Belongs to the 'phage' integrase family.</text>
</comment>
<keyword evidence="4" id="KW-0233">DNA recombination</keyword>
<keyword evidence="6" id="KW-0175">Coiled coil</keyword>
<dbReference type="InterPro" id="IPR013762">
    <property type="entry name" value="Integrase-like_cat_sf"/>
</dbReference>
<keyword evidence="3 5" id="KW-0238">DNA-binding</keyword>
<dbReference type="PANTHER" id="PTHR30349">
    <property type="entry name" value="PHAGE INTEGRASE-RELATED"/>
    <property type="match status" value="1"/>
</dbReference>
<dbReference type="GO" id="GO:0006310">
    <property type="term" value="P:DNA recombination"/>
    <property type="evidence" value="ECO:0007669"/>
    <property type="project" value="UniProtKB-KW"/>
</dbReference>
<dbReference type="SUPFAM" id="SSF56349">
    <property type="entry name" value="DNA breaking-rejoining enzymes"/>
    <property type="match status" value="1"/>
</dbReference>
<dbReference type="Gene3D" id="1.10.150.130">
    <property type="match status" value="1"/>
</dbReference>
<sequence>MTNVSVKVKRKTSVIPGKRMPLFLQIIYNRVVKRVVLDLKLTEQEWIETTQTILIPPDAGNERIKALMLIKEALERNLAEMEEIVQHLKDTKECSAERIVHDFRNRKCYTLWLEYIQLVIEKKRGQRSGTTIRNYQNTHKTFRNFLQGEDIPIKDVDEDLIISFEKYLTDRKLSKNTIAFHCRNLKAVWNFAVREQVIEQRPSPFRNINTKIDKTEKRAITEKYLHKLEALNLENAPGLSLARDLFLFSFFVRGMAFVDLAHLTLANIHGNKLIYVRRKTGQVLKVELLPVMLKIIRKYHQPGQPYLFPVLKNADASWKEYDSALRLQNKRLNILGNQIGTHLSTYVARHSWASIAKLKGVTEEVISDCMGHTSVNTTRIYIASLDNSKLDRANRKVIVGNGHAESYFEKRML</sequence>
<dbReference type="InterPro" id="IPR002104">
    <property type="entry name" value="Integrase_catalytic"/>
</dbReference>
<evidence type="ECO:0000256" key="1">
    <source>
        <dbReference type="ARBA" id="ARBA00008857"/>
    </source>
</evidence>
<reference evidence="9" key="1">
    <citation type="journal article" date="2019" name="Nat. Med.">
        <title>A library of human gut bacterial isolates paired with longitudinal multiomics data enables mechanistic microbiome research.</title>
        <authorList>
            <person name="Poyet M."/>
            <person name="Groussin M."/>
            <person name="Gibbons S.M."/>
            <person name="Avila-Pacheco J."/>
            <person name="Jiang X."/>
            <person name="Kearney S.M."/>
            <person name="Perrotta A.R."/>
            <person name="Berdy B."/>
            <person name="Zhao S."/>
            <person name="Lieberman T.D."/>
            <person name="Swanson P.K."/>
            <person name="Smith M."/>
            <person name="Roesemann S."/>
            <person name="Alexander J.E."/>
            <person name="Rich S.A."/>
            <person name="Livny J."/>
            <person name="Vlamakis H."/>
            <person name="Clish C."/>
            <person name="Bullock K."/>
            <person name="Deik A."/>
            <person name="Scott J."/>
            <person name="Pierce K.A."/>
            <person name="Xavier R.J."/>
            <person name="Alm E.J."/>
        </authorList>
    </citation>
    <scope>NUCLEOTIDE SEQUENCE</scope>
    <source>
        <strain evidence="9">BIOML-A4</strain>
    </source>
</reference>
<dbReference type="PROSITE" id="PS51898">
    <property type="entry name" value="TYR_RECOMBINASE"/>
    <property type="match status" value="1"/>
</dbReference>
<feature type="domain" description="Core-binding (CB)" evidence="8">
    <location>
        <begin position="110"/>
        <end position="193"/>
    </location>
</feature>
<dbReference type="PANTHER" id="PTHR30349:SF64">
    <property type="entry name" value="PROPHAGE INTEGRASE INTD-RELATED"/>
    <property type="match status" value="1"/>
</dbReference>
<comment type="caution">
    <text evidence="9">The sequence shown here is derived from an EMBL/GenBank/DDBJ whole genome shotgun (WGS) entry which is preliminary data.</text>
</comment>
<feature type="domain" description="Tyr recombinase" evidence="7">
    <location>
        <begin position="215"/>
        <end position="395"/>
    </location>
</feature>
<organism evidence="9">
    <name type="scientific">Parabacteroides goldsteinii</name>
    <dbReference type="NCBI Taxonomy" id="328812"/>
    <lineage>
        <taxon>Bacteria</taxon>
        <taxon>Pseudomonadati</taxon>
        <taxon>Bacteroidota</taxon>
        <taxon>Bacteroidia</taxon>
        <taxon>Bacteroidales</taxon>
        <taxon>Tannerellaceae</taxon>
        <taxon>Parabacteroides</taxon>
    </lineage>
</organism>
<keyword evidence="2" id="KW-0229">DNA integration</keyword>
<evidence type="ECO:0000259" key="8">
    <source>
        <dbReference type="PROSITE" id="PS51900"/>
    </source>
</evidence>
<protein>
    <submittedName>
        <fullName evidence="9">Tyrosine-type recombinase/integrase</fullName>
    </submittedName>
</protein>